<feature type="region of interest" description="Disordered" evidence="2">
    <location>
        <begin position="253"/>
        <end position="298"/>
    </location>
</feature>
<dbReference type="InterPro" id="IPR012310">
    <property type="entry name" value="DNA_ligase_ATP-dep_cent"/>
</dbReference>
<evidence type="ECO:0000259" key="4">
    <source>
        <dbReference type="PROSITE" id="PS50160"/>
    </source>
</evidence>
<dbReference type="InterPro" id="IPR050191">
    <property type="entry name" value="ATP-dep_DNA_ligase"/>
</dbReference>
<feature type="compositionally biased region" description="Basic and acidic residues" evidence="2">
    <location>
        <begin position="343"/>
        <end position="364"/>
    </location>
</feature>
<comment type="caution">
    <text evidence="5">The sequence shown here is derived from an EMBL/GenBank/DDBJ whole genome shotgun (WGS) entry which is preliminary data.</text>
</comment>
<protein>
    <recommendedName>
        <fullName evidence="4">ATP-dependent DNA ligase family profile domain-containing protein</fullName>
    </recommendedName>
</protein>
<dbReference type="GO" id="GO:0006281">
    <property type="term" value="P:DNA repair"/>
    <property type="evidence" value="ECO:0007669"/>
    <property type="project" value="InterPro"/>
</dbReference>
<dbReference type="GO" id="GO:0006310">
    <property type="term" value="P:DNA recombination"/>
    <property type="evidence" value="ECO:0007669"/>
    <property type="project" value="InterPro"/>
</dbReference>
<name>A0A2R6NN62_9APHY</name>
<accession>A0A2R6NN62</accession>
<dbReference type="Proteomes" id="UP000186601">
    <property type="component" value="Unassembled WGS sequence"/>
</dbReference>
<dbReference type="Gene3D" id="3.30.470.30">
    <property type="entry name" value="DNA ligase/mRNA capping enzyme"/>
    <property type="match status" value="1"/>
</dbReference>
<dbReference type="PROSITE" id="PS50160">
    <property type="entry name" value="DNA_LIGASE_A3"/>
    <property type="match status" value="1"/>
</dbReference>
<evidence type="ECO:0000313" key="5">
    <source>
        <dbReference type="EMBL" id="PSR73822.1"/>
    </source>
</evidence>
<dbReference type="AlphaFoldDB" id="A0A2R6NN62"/>
<evidence type="ECO:0000256" key="3">
    <source>
        <dbReference type="SAM" id="SignalP"/>
    </source>
</evidence>
<proteinExistence type="predicted"/>
<dbReference type="PANTHER" id="PTHR45674">
    <property type="entry name" value="DNA LIGASE 1/3 FAMILY MEMBER"/>
    <property type="match status" value="1"/>
</dbReference>
<gene>
    <name evidence="5" type="ORF">PHLCEN_2v10392</name>
</gene>
<dbReference type="Gene3D" id="3.30.1490.70">
    <property type="match status" value="1"/>
</dbReference>
<organism evidence="5 6">
    <name type="scientific">Hermanssonia centrifuga</name>
    <dbReference type="NCBI Taxonomy" id="98765"/>
    <lineage>
        <taxon>Eukaryota</taxon>
        <taxon>Fungi</taxon>
        <taxon>Dikarya</taxon>
        <taxon>Basidiomycota</taxon>
        <taxon>Agaricomycotina</taxon>
        <taxon>Agaricomycetes</taxon>
        <taxon>Polyporales</taxon>
        <taxon>Meruliaceae</taxon>
        <taxon>Hermanssonia</taxon>
    </lineage>
</organism>
<evidence type="ECO:0000256" key="2">
    <source>
        <dbReference type="SAM" id="MobiDB-lite"/>
    </source>
</evidence>
<dbReference type="GO" id="GO:1903461">
    <property type="term" value="P:Okazaki fragment processing involved in mitotic DNA replication"/>
    <property type="evidence" value="ECO:0007669"/>
    <property type="project" value="TreeGrafter"/>
</dbReference>
<evidence type="ECO:0000313" key="6">
    <source>
        <dbReference type="Proteomes" id="UP000186601"/>
    </source>
</evidence>
<dbReference type="Pfam" id="PF01068">
    <property type="entry name" value="DNA_ligase_A_M"/>
    <property type="match status" value="1"/>
</dbReference>
<feature type="domain" description="ATP-dependent DNA ligase family profile" evidence="4">
    <location>
        <begin position="15"/>
        <end position="130"/>
    </location>
</feature>
<dbReference type="SUPFAM" id="SSF56091">
    <property type="entry name" value="DNA ligase/mRNA capping enzyme, catalytic domain"/>
    <property type="match status" value="1"/>
</dbReference>
<sequence length="523" mass="58180">MASNASDGGTRRLALVFFDILLLDSVSLLHRSYSQRRDILESLVTLRPGCAMLAHRTAIPMSSFIDSEHMLRRVFAAAIADHQEGLVLKASESTYNARNLPWIKLKKDYIPGYGDAIDLVLLGASWEKDRARELRVAPTAYTTFYIGALANAETLKAMYYELRFPRILKVFRPDERPWNDASTLQNLQRTAYEVVGRDRSGKAEDDWCTELWGKTASPSIKSASKRKAREEEWIEKLEDADGKPKMKARKLDFVAGSSRDSMKTGRQEDPKTPPRSKALGSVTNLLSPPGSSPLVVNTDMRSLGGLQSSYTLQVQSPAPSSSPRPPAKDIVWHRSPSMPTRRRTLDATPKEVTEQRSCDSVEQPHDHLLPDIAGEFSSTNSLGHQPLTPTSSPLSGLRVSYMHTALAKFLQKGVVWLSKSSTSSRPAGRASASQVVPNGRQVHSLDALLVACGWTNPGSDSCSWAEYGVVFVDDTDSSSPYQWMDFPLKRLMEGRRMVIENPNQHIQCIPIWALMWHVEPCAD</sequence>
<dbReference type="EMBL" id="MLYV02001062">
    <property type="protein sequence ID" value="PSR73822.1"/>
    <property type="molecule type" value="Genomic_DNA"/>
</dbReference>
<dbReference type="GO" id="GO:0005739">
    <property type="term" value="C:mitochondrion"/>
    <property type="evidence" value="ECO:0007669"/>
    <property type="project" value="TreeGrafter"/>
</dbReference>
<keyword evidence="1" id="KW-0436">Ligase</keyword>
<feature type="compositionally biased region" description="Basic and acidic residues" evidence="2">
    <location>
        <begin position="260"/>
        <end position="272"/>
    </location>
</feature>
<reference evidence="5 6" key="1">
    <citation type="submission" date="2018-02" db="EMBL/GenBank/DDBJ databases">
        <title>Genome sequence of the basidiomycete white-rot fungus Phlebia centrifuga.</title>
        <authorList>
            <person name="Granchi Z."/>
            <person name="Peng M."/>
            <person name="de Vries R.P."/>
            <person name="Hilden K."/>
            <person name="Makela M.R."/>
            <person name="Grigoriev I."/>
            <person name="Riley R."/>
        </authorList>
    </citation>
    <scope>NUCLEOTIDE SEQUENCE [LARGE SCALE GENOMIC DNA]</scope>
    <source>
        <strain evidence="5 6">FBCC195</strain>
    </source>
</reference>
<keyword evidence="3" id="KW-0732">Signal</keyword>
<feature type="signal peptide" evidence="3">
    <location>
        <begin position="1"/>
        <end position="34"/>
    </location>
</feature>
<dbReference type="GO" id="GO:0005634">
    <property type="term" value="C:nucleus"/>
    <property type="evidence" value="ECO:0007669"/>
    <property type="project" value="TreeGrafter"/>
</dbReference>
<dbReference type="GO" id="GO:0005524">
    <property type="term" value="F:ATP binding"/>
    <property type="evidence" value="ECO:0007669"/>
    <property type="project" value="InterPro"/>
</dbReference>
<dbReference type="OrthoDB" id="7482721at2759"/>
<keyword evidence="6" id="KW-1185">Reference proteome</keyword>
<dbReference type="STRING" id="98765.A0A2R6NN62"/>
<feature type="region of interest" description="Disordered" evidence="2">
    <location>
        <begin position="313"/>
        <end position="364"/>
    </location>
</feature>
<feature type="chain" id="PRO_5015352341" description="ATP-dependent DNA ligase family profile domain-containing protein" evidence="3">
    <location>
        <begin position="35"/>
        <end position="523"/>
    </location>
</feature>
<dbReference type="PANTHER" id="PTHR45674:SF12">
    <property type="entry name" value="ATP DEPENDENT DNA LIGASE DOMAIN-CONTAINING PROTEIN"/>
    <property type="match status" value="1"/>
</dbReference>
<dbReference type="GO" id="GO:0003910">
    <property type="term" value="F:DNA ligase (ATP) activity"/>
    <property type="evidence" value="ECO:0007669"/>
    <property type="project" value="InterPro"/>
</dbReference>
<evidence type="ECO:0000256" key="1">
    <source>
        <dbReference type="ARBA" id="ARBA00022598"/>
    </source>
</evidence>